<evidence type="ECO:0000256" key="1">
    <source>
        <dbReference type="ARBA" id="ARBA00004651"/>
    </source>
</evidence>
<dbReference type="GO" id="GO:0042158">
    <property type="term" value="P:lipoprotein biosynthetic process"/>
    <property type="evidence" value="ECO:0007669"/>
    <property type="project" value="UniProtKB-UniRule"/>
</dbReference>
<dbReference type="EC" id="2.3.1.269" evidence="9"/>
<dbReference type="GO" id="GO:0016410">
    <property type="term" value="F:N-acyltransferase activity"/>
    <property type="evidence" value="ECO:0007669"/>
    <property type="project" value="UniProtKB-UniRule"/>
</dbReference>
<dbReference type="GO" id="GO:0005886">
    <property type="term" value="C:plasma membrane"/>
    <property type="evidence" value="ECO:0007669"/>
    <property type="project" value="UniProtKB-SubCell"/>
</dbReference>
<protein>
    <recommendedName>
        <fullName evidence="9">Apolipoprotein N-acyltransferase</fullName>
        <shortName evidence="9">ALP N-acyltransferase</shortName>
        <ecNumber evidence="9">2.3.1.269</ecNumber>
    </recommendedName>
</protein>
<feature type="transmembrane region" description="Helical" evidence="9">
    <location>
        <begin position="477"/>
        <end position="495"/>
    </location>
</feature>
<name>A0A4R7JXQ6_9GAMM</name>
<dbReference type="PANTHER" id="PTHR38686">
    <property type="entry name" value="APOLIPOPROTEIN N-ACYLTRANSFERASE"/>
    <property type="match status" value="1"/>
</dbReference>
<comment type="similarity">
    <text evidence="2 9">Belongs to the CN hydrolase family. Apolipoprotein N-acyltransferase subfamily.</text>
</comment>
<feature type="domain" description="CN hydrolase" evidence="10">
    <location>
        <begin position="229"/>
        <end position="470"/>
    </location>
</feature>
<evidence type="ECO:0000256" key="3">
    <source>
        <dbReference type="ARBA" id="ARBA00022475"/>
    </source>
</evidence>
<comment type="caution">
    <text evidence="11">The sequence shown here is derived from an EMBL/GenBank/DDBJ whole genome shotgun (WGS) entry which is preliminary data.</text>
</comment>
<dbReference type="NCBIfam" id="TIGR00546">
    <property type="entry name" value="lnt"/>
    <property type="match status" value="1"/>
</dbReference>
<keyword evidence="6 9" id="KW-1133">Transmembrane helix</keyword>
<evidence type="ECO:0000256" key="7">
    <source>
        <dbReference type="ARBA" id="ARBA00023136"/>
    </source>
</evidence>
<feature type="transmembrane region" description="Helical" evidence="9">
    <location>
        <begin position="12"/>
        <end position="41"/>
    </location>
</feature>
<evidence type="ECO:0000256" key="5">
    <source>
        <dbReference type="ARBA" id="ARBA00022692"/>
    </source>
</evidence>
<comment type="function">
    <text evidence="9">Catalyzes the phospholipid dependent N-acylation of the N-terminal cysteine of apolipoprotein, the last step in lipoprotein maturation.</text>
</comment>
<evidence type="ECO:0000256" key="2">
    <source>
        <dbReference type="ARBA" id="ARBA00010065"/>
    </source>
</evidence>
<keyword evidence="3 9" id="KW-1003">Cell membrane</keyword>
<comment type="pathway">
    <text evidence="9">Protein modification; lipoprotein biosynthesis (N-acyl transfer).</text>
</comment>
<dbReference type="InterPro" id="IPR004563">
    <property type="entry name" value="Apolipo_AcylTrfase"/>
</dbReference>
<evidence type="ECO:0000256" key="8">
    <source>
        <dbReference type="ARBA" id="ARBA00023315"/>
    </source>
</evidence>
<dbReference type="Gene3D" id="3.60.110.10">
    <property type="entry name" value="Carbon-nitrogen hydrolase"/>
    <property type="match status" value="1"/>
</dbReference>
<dbReference type="InterPro" id="IPR003010">
    <property type="entry name" value="C-N_Hydrolase"/>
</dbReference>
<keyword evidence="12" id="KW-1185">Reference proteome</keyword>
<comment type="subcellular location">
    <subcellularLocation>
        <location evidence="1 9">Cell membrane</location>
        <topology evidence="1 9">Multi-pass membrane protein</topology>
    </subcellularLocation>
</comment>
<evidence type="ECO:0000256" key="4">
    <source>
        <dbReference type="ARBA" id="ARBA00022679"/>
    </source>
</evidence>
<proteinExistence type="inferred from homology"/>
<keyword evidence="11" id="KW-0449">Lipoprotein</keyword>
<organism evidence="11 12">
    <name type="scientific">Halospina denitrificans</name>
    <dbReference type="NCBI Taxonomy" id="332522"/>
    <lineage>
        <taxon>Bacteria</taxon>
        <taxon>Pseudomonadati</taxon>
        <taxon>Pseudomonadota</taxon>
        <taxon>Gammaproteobacteria</taxon>
        <taxon>Halospina</taxon>
    </lineage>
</organism>
<comment type="catalytic activity">
    <reaction evidence="9">
        <text>N-terminal S-1,2-diacyl-sn-glyceryl-L-cysteinyl-[lipoprotein] + a glycerophospholipid = N-acyl-S-1,2-diacyl-sn-glyceryl-L-cysteinyl-[lipoprotein] + a 2-acyl-sn-glycero-3-phospholipid + H(+)</text>
        <dbReference type="Rhea" id="RHEA:48228"/>
        <dbReference type="Rhea" id="RHEA-COMP:14681"/>
        <dbReference type="Rhea" id="RHEA-COMP:14684"/>
        <dbReference type="ChEBI" id="CHEBI:15378"/>
        <dbReference type="ChEBI" id="CHEBI:136912"/>
        <dbReference type="ChEBI" id="CHEBI:140656"/>
        <dbReference type="ChEBI" id="CHEBI:140657"/>
        <dbReference type="ChEBI" id="CHEBI:140660"/>
        <dbReference type="EC" id="2.3.1.269"/>
    </reaction>
</comment>
<evidence type="ECO:0000259" key="10">
    <source>
        <dbReference type="PROSITE" id="PS50263"/>
    </source>
</evidence>
<keyword evidence="8 9" id="KW-0012">Acyltransferase</keyword>
<gene>
    <name evidence="9" type="primary">lnt</name>
    <name evidence="11" type="ORF">DES49_1084</name>
</gene>
<evidence type="ECO:0000256" key="6">
    <source>
        <dbReference type="ARBA" id="ARBA00022989"/>
    </source>
</evidence>
<reference evidence="11 12" key="1">
    <citation type="submission" date="2019-03" db="EMBL/GenBank/DDBJ databases">
        <title>Genomic Encyclopedia of Type Strains, Phase IV (KMG-IV): sequencing the most valuable type-strain genomes for metagenomic binning, comparative biology and taxonomic classification.</title>
        <authorList>
            <person name="Goeker M."/>
        </authorList>
    </citation>
    <scope>NUCLEOTIDE SEQUENCE [LARGE SCALE GENOMIC DNA]</scope>
    <source>
        <strain evidence="11 12">DSM 15505</strain>
    </source>
</reference>
<dbReference type="InterPro" id="IPR036526">
    <property type="entry name" value="C-N_Hydrolase_sf"/>
</dbReference>
<feature type="transmembrane region" description="Helical" evidence="9">
    <location>
        <begin position="158"/>
        <end position="181"/>
    </location>
</feature>
<evidence type="ECO:0000313" key="11">
    <source>
        <dbReference type="EMBL" id="TDT43270.1"/>
    </source>
</evidence>
<dbReference type="Proteomes" id="UP000295830">
    <property type="component" value="Unassembled WGS sequence"/>
</dbReference>
<dbReference type="Pfam" id="PF20154">
    <property type="entry name" value="LNT_N"/>
    <property type="match status" value="1"/>
</dbReference>
<feature type="transmembrane region" description="Helical" evidence="9">
    <location>
        <begin position="53"/>
        <end position="74"/>
    </location>
</feature>
<dbReference type="Pfam" id="PF00795">
    <property type="entry name" value="CN_hydrolase"/>
    <property type="match status" value="1"/>
</dbReference>
<dbReference type="PROSITE" id="PS50263">
    <property type="entry name" value="CN_HYDROLASE"/>
    <property type="match status" value="1"/>
</dbReference>
<keyword evidence="5 9" id="KW-0812">Transmembrane</keyword>
<dbReference type="EMBL" id="SOAX01000002">
    <property type="protein sequence ID" value="TDT43270.1"/>
    <property type="molecule type" value="Genomic_DNA"/>
</dbReference>
<feature type="transmembrane region" description="Helical" evidence="9">
    <location>
        <begin position="86"/>
        <end position="109"/>
    </location>
</feature>
<feature type="transmembrane region" description="Helical" evidence="9">
    <location>
        <begin position="121"/>
        <end position="146"/>
    </location>
</feature>
<dbReference type="UniPathway" id="UPA00666"/>
<dbReference type="PANTHER" id="PTHR38686:SF1">
    <property type="entry name" value="APOLIPOPROTEIN N-ACYLTRANSFERASE"/>
    <property type="match status" value="1"/>
</dbReference>
<dbReference type="InterPro" id="IPR045378">
    <property type="entry name" value="LNT_N"/>
</dbReference>
<keyword evidence="4 9" id="KW-0808">Transferase</keyword>
<dbReference type="AlphaFoldDB" id="A0A4R7JXQ6"/>
<sequence length="511" mass="55987">MQSRGQRLLRRALLVLAGGLQTLAFAPFFVWPAAILSFLVLIPLCLHRDPKALFGDGWLVGFGLFGAGASWVYVSIHEYANTPAPLAVLMTLVFVAGLALVPAIAFWCWGKLGGDHERRRLWLFPAVWVLTDWVRGWLLTGFPWLYVGTAQTDGPLAGWLPLLGVHGATLLTVGTSVLLLLAGTEGWRQRPKTALAALGLALLPWLAGPLLNTIEWTHPDGDPLSVAAVQGNISQHNKWDPEQMRAQIRTYRELSEPLWDRDLILWPETAVPATQGQAAPTLDAIETRALETDTAFITGIPWYGNTPHYPGSVFHNSLITLGQAQGTYHKQRLVPFGEYVPFESLLRGTIELLNLPMSVFRPGPENQSPLRLAGVAVHPFICYEITYADFVARNSQGTGFLLTVSNDAWFGRSIGPFQHQQIARTRALETSRPLLRGTNNGITAIVDGKGKVVKKAAHYKRDVLTGSLQPVTGQTPFMLAGSWPVVTLAAIMIVFGRQRRPGNNAPQTTAS</sequence>
<dbReference type="HAMAP" id="MF_01148">
    <property type="entry name" value="Lnt"/>
    <property type="match status" value="1"/>
</dbReference>
<accession>A0A4R7JXQ6</accession>
<dbReference type="SUPFAM" id="SSF56317">
    <property type="entry name" value="Carbon-nitrogen hydrolase"/>
    <property type="match status" value="1"/>
</dbReference>
<evidence type="ECO:0000313" key="12">
    <source>
        <dbReference type="Proteomes" id="UP000295830"/>
    </source>
</evidence>
<evidence type="ECO:0000256" key="9">
    <source>
        <dbReference type="HAMAP-Rule" id="MF_01148"/>
    </source>
</evidence>
<dbReference type="OrthoDB" id="9804277at2"/>
<dbReference type="CDD" id="cd07571">
    <property type="entry name" value="ALP_N-acyl_transferase"/>
    <property type="match status" value="1"/>
</dbReference>
<keyword evidence="7 9" id="KW-0472">Membrane</keyword>
<feature type="transmembrane region" description="Helical" evidence="9">
    <location>
        <begin position="193"/>
        <end position="211"/>
    </location>
</feature>